<name>A0A5Q6PCF7_VIBCL</name>
<organism evidence="1 2">
    <name type="scientific">Vibrio cholerae</name>
    <dbReference type="NCBI Taxonomy" id="666"/>
    <lineage>
        <taxon>Bacteria</taxon>
        <taxon>Pseudomonadati</taxon>
        <taxon>Pseudomonadota</taxon>
        <taxon>Gammaproteobacteria</taxon>
        <taxon>Vibrionales</taxon>
        <taxon>Vibrionaceae</taxon>
        <taxon>Vibrio</taxon>
    </lineage>
</organism>
<dbReference type="AlphaFoldDB" id="A0A5Q6PCF7"/>
<proteinExistence type="predicted"/>
<accession>A0A5Q6PCF7</accession>
<evidence type="ECO:0000313" key="2">
    <source>
        <dbReference type="Proteomes" id="UP000323225"/>
    </source>
</evidence>
<dbReference type="EMBL" id="VUAA01000058">
    <property type="protein sequence ID" value="KAA1252556.1"/>
    <property type="molecule type" value="Genomic_DNA"/>
</dbReference>
<dbReference type="Proteomes" id="UP000323225">
    <property type="component" value="Unassembled WGS sequence"/>
</dbReference>
<sequence>MKTQKVKPVHLFASQILDYIIGATNYGIHRIEDSLLVIEEGTLEHYNNFGLFSGFSFDKTELCVSIYDHHLNLTKEILALCMKHDGIEDQPETAWIEQFYDENFGFSFWMLDNDKSIEELEDESIRKARTIQCMLFYVFFILKDCIMNKDFKFTESFKKNGWTFVDGKSTYYKMQRYVLTPDYVADYVIEKTQQWSSNPYGSAGAFSSVTSTAKAAYSEALANTYGFSRYEATSVKLELSEYTLEDFV</sequence>
<reference evidence="1 2" key="1">
    <citation type="submission" date="2019-09" db="EMBL/GenBank/DDBJ databases">
        <authorList>
            <person name="Kritzky A."/>
            <person name="Schelkanova E.Y."/>
            <person name="Alkhova Z.V."/>
            <person name="Smirnova N.I."/>
        </authorList>
    </citation>
    <scope>NUCLEOTIDE SEQUENCE [LARGE SCALE GENOMIC DNA]</scope>
    <source>
        <strain evidence="1 2">M1526</strain>
    </source>
</reference>
<gene>
    <name evidence="1" type="ORF">F0M16_22280</name>
</gene>
<evidence type="ECO:0000313" key="1">
    <source>
        <dbReference type="EMBL" id="KAA1252556.1"/>
    </source>
</evidence>
<protein>
    <submittedName>
        <fullName evidence="1">Uncharacterized protein</fullName>
    </submittedName>
</protein>
<comment type="caution">
    <text evidence="1">The sequence shown here is derived from an EMBL/GenBank/DDBJ whole genome shotgun (WGS) entry which is preliminary data.</text>
</comment>